<dbReference type="Proteomes" id="UP001258315">
    <property type="component" value="Unassembled WGS sequence"/>
</dbReference>
<gene>
    <name evidence="2" type="ORF">QE417_002675</name>
</gene>
<name>A0ABU3GV07_9SPHI</name>
<comment type="caution">
    <text evidence="2">The sequence shown here is derived from an EMBL/GenBank/DDBJ whole genome shotgun (WGS) entry which is preliminary data.</text>
</comment>
<reference evidence="3" key="1">
    <citation type="submission" date="2023-07" db="EMBL/GenBank/DDBJ databases">
        <title>Functional and genomic diversity of the sorghum phyllosphere microbiome.</title>
        <authorList>
            <person name="Shade A."/>
        </authorList>
    </citation>
    <scope>NUCLEOTIDE SEQUENCE [LARGE SCALE GENOMIC DNA]</scope>
    <source>
        <strain evidence="3">SORGH_AS_0422</strain>
    </source>
</reference>
<feature type="region of interest" description="Disordered" evidence="1">
    <location>
        <begin position="100"/>
        <end position="123"/>
    </location>
</feature>
<protein>
    <submittedName>
        <fullName evidence="2">NCAIR mutase (PurE)-related protein</fullName>
    </submittedName>
</protein>
<organism evidence="2 3">
    <name type="scientific">Mucilaginibacter terrae</name>
    <dbReference type="NCBI Taxonomy" id="1955052"/>
    <lineage>
        <taxon>Bacteria</taxon>
        <taxon>Pseudomonadati</taxon>
        <taxon>Bacteroidota</taxon>
        <taxon>Sphingobacteriia</taxon>
        <taxon>Sphingobacteriales</taxon>
        <taxon>Sphingobacteriaceae</taxon>
        <taxon>Mucilaginibacter</taxon>
    </lineage>
</organism>
<sequence>MKKKFCIIPVLLLIIQTSYSQQKDLQQLQKQQLRQDSARGKQRMYYRQSLHIDSAKAQQVAQVQDEYKAGLNALMAETGLSQEQRKQRVKALMQEKNRKLKTMLTPEQQAKIIPTTERTPENQ</sequence>
<evidence type="ECO:0000313" key="2">
    <source>
        <dbReference type="EMBL" id="MDT3403603.1"/>
    </source>
</evidence>
<keyword evidence="3" id="KW-1185">Reference proteome</keyword>
<proteinExistence type="predicted"/>
<dbReference type="RefSeq" id="WP_311950722.1">
    <property type="nucleotide sequence ID" value="NZ_JAVLVU010000001.1"/>
</dbReference>
<accession>A0ABU3GV07</accession>
<dbReference type="EMBL" id="JAVLVU010000001">
    <property type="protein sequence ID" value="MDT3403603.1"/>
    <property type="molecule type" value="Genomic_DNA"/>
</dbReference>
<evidence type="ECO:0000256" key="1">
    <source>
        <dbReference type="SAM" id="MobiDB-lite"/>
    </source>
</evidence>
<evidence type="ECO:0000313" key="3">
    <source>
        <dbReference type="Proteomes" id="UP001258315"/>
    </source>
</evidence>